<dbReference type="Gramene" id="AET2Gv21031100.2">
    <property type="protein sequence ID" value="AET2Gv21031100.2"/>
    <property type="gene ID" value="AET2Gv21031100"/>
</dbReference>
<proteinExistence type="predicted"/>
<reference evidence="2" key="1">
    <citation type="journal article" date="2014" name="Science">
        <title>Ancient hybridizations among the ancestral genomes of bread wheat.</title>
        <authorList>
            <consortium name="International Wheat Genome Sequencing Consortium,"/>
            <person name="Marcussen T."/>
            <person name="Sandve S.R."/>
            <person name="Heier L."/>
            <person name="Spannagl M."/>
            <person name="Pfeifer M."/>
            <person name="Jakobsen K.S."/>
            <person name="Wulff B.B."/>
            <person name="Steuernagel B."/>
            <person name="Mayer K.F."/>
            <person name="Olsen O.A."/>
        </authorList>
    </citation>
    <scope>NUCLEOTIDE SEQUENCE [LARGE SCALE GENOMIC DNA]</scope>
    <source>
        <strain evidence="2">cv. AL8/78</strain>
    </source>
</reference>
<name>A0A453D074_AEGTS</name>
<reference evidence="1" key="5">
    <citation type="journal article" date="2021" name="G3 (Bethesda)">
        <title>Aegilops tauschii genome assembly Aet v5.0 features greater sequence contiguity and improved annotation.</title>
        <authorList>
            <person name="Wang L."/>
            <person name="Zhu T."/>
            <person name="Rodriguez J.C."/>
            <person name="Deal K.R."/>
            <person name="Dubcovsky J."/>
            <person name="McGuire P.E."/>
            <person name="Lux T."/>
            <person name="Spannagl M."/>
            <person name="Mayer K.F.X."/>
            <person name="Baldrich P."/>
            <person name="Meyers B.C."/>
            <person name="Huo N."/>
            <person name="Gu Y.Q."/>
            <person name="Zhou H."/>
            <person name="Devos K.M."/>
            <person name="Bennetzen J.L."/>
            <person name="Unver T."/>
            <person name="Budak H."/>
            <person name="Gulick P.J."/>
            <person name="Galiba G."/>
            <person name="Kalapos B."/>
            <person name="Nelson D.R."/>
            <person name="Li P."/>
            <person name="You F.M."/>
            <person name="Luo M.C."/>
            <person name="Dvorak J."/>
        </authorList>
    </citation>
    <scope>NUCLEOTIDE SEQUENCE [LARGE SCALE GENOMIC DNA]</scope>
    <source>
        <strain evidence="1">cv. AL8/78</strain>
    </source>
</reference>
<dbReference type="Proteomes" id="UP000015105">
    <property type="component" value="Chromosome 2D"/>
</dbReference>
<dbReference type="AlphaFoldDB" id="A0A453D074"/>
<accession>A0A453D074</accession>
<protein>
    <submittedName>
        <fullName evidence="1">Uncharacterized protein</fullName>
    </submittedName>
</protein>
<reference evidence="2" key="2">
    <citation type="journal article" date="2017" name="Nat. Plants">
        <title>The Aegilops tauschii genome reveals multiple impacts of transposons.</title>
        <authorList>
            <person name="Zhao G."/>
            <person name="Zou C."/>
            <person name="Li K."/>
            <person name="Wang K."/>
            <person name="Li T."/>
            <person name="Gao L."/>
            <person name="Zhang X."/>
            <person name="Wang H."/>
            <person name="Yang Z."/>
            <person name="Liu X."/>
            <person name="Jiang W."/>
            <person name="Mao L."/>
            <person name="Kong X."/>
            <person name="Jiao Y."/>
            <person name="Jia J."/>
        </authorList>
    </citation>
    <scope>NUCLEOTIDE SEQUENCE [LARGE SCALE GENOMIC DNA]</scope>
    <source>
        <strain evidence="2">cv. AL8/78</strain>
    </source>
</reference>
<evidence type="ECO:0000313" key="1">
    <source>
        <dbReference type="EnsemblPlants" id="AET2Gv21031100.2"/>
    </source>
</evidence>
<keyword evidence="2" id="KW-1185">Reference proteome</keyword>
<reference evidence="1" key="3">
    <citation type="journal article" date="2017" name="Nature">
        <title>Genome sequence of the progenitor of the wheat D genome Aegilops tauschii.</title>
        <authorList>
            <person name="Luo M.C."/>
            <person name="Gu Y.Q."/>
            <person name="Puiu D."/>
            <person name="Wang H."/>
            <person name="Twardziok S.O."/>
            <person name="Deal K.R."/>
            <person name="Huo N."/>
            <person name="Zhu T."/>
            <person name="Wang L."/>
            <person name="Wang Y."/>
            <person name="McGuire P.E."/>
            <person name="Liu S."/>
            <person name="Long H."/>
            <person name="Ramasamy R.K."/>
            <person name="Rodriguez J.C."/>
            <person name="Van S.L."/>
            <person name="Yuan L."/>
            <person name="Wang Z."/>
            <person name="Xia Z."/>
            <person name="Xiao L."/>
            <person name="Anderson O.D."/>
            <person name="Ouyang S."/>
            <person name="Liang Y."/>
            <person name="Zimin A.V."/>
            <person name="Pertea G."/>
            <person name="Qi P."/>
            <person name="Bennetzen J.L."/>
            <person name="Dai X."/>
            <person name="Dawson M.W."/>
            <person name="Muller H.G."/>
            <person name="Kugler K."/>
            <person name="Rivarola-Duarte L."/>
            <person name="Spannagl M."/>
            <person name="Mayer K.F.X."/>
            <person name="Lu F.H."/>
            <person name="Bevan M.W."/>
            <person name="Leroy P."/>
            <person name="Li P."/>
            <person name="You F.M."/>
            <person name="Sun Q."/>
            <person name="Liu Z."/>
            <person name="Lyons E."/>
            <person name="Wicker T."/>
            <person name="Salzberg S.L."/>
            <person name="Devos K.M."/>
            <person name="Dvorak J."/>
        </authorList>
    </citation>
    <scope>NUCLEOTIDE SEQUENCE [LARGE SCALE GENOMIC DNA]</scope>
    <source>
        <strain evidence="1">cv. AL8/78</strain>
    </source>
</reference>
<reference evidence="1" key="4">
    <citation type="submission" date="2019-03" db="UniProtKB">
        <authorList>
            <consortium name="EnsemblPlants"/>
        </authorList>
    </citation>
    <scope>IDENTIFICATION</scope>
</reference>
<sequence>MVEMFNKALKKSRRAVMMNGDIADVNNADGAETVNGAVPILVDNAEVVMAVEETTCVVLVCSTGYAN</sequence>
<evidence type="ECO:0000313" key="2">
    <source>
        <dbReference type="Proteomes" id="UP000015105"/>
    </source>
</evidence>
<dbReference type="EnsemblPlants" id="AET2Gv21031100.2">
    <property type="protein sequence ID" value="AET2Gv21031100.2"/>
    <property type="gene ID" value="AET2Gv21031100"/>
</dbReference>
<organism evidence="1 2">
    <name type="scientific">Aegilops tauschii subsp. strangulata</name>
    <name type="common">Goatgrass</name>
    <dbReference type="NCBI Taxonomy" id="200361"/>
    <lineage>
        <taxon>Eukaryota</taxon>
        <taxon>Viridiplantae</taxon>
        <taxon>Streptophyta</taxon>
        <taxon>Embryophyta</taxon>
        <taxon>Tracheophyta</taxon>
        <taxon>Spermatophyta</taxon>
        <taxon>Magnoliopsida</taxon>
        <taxon>Liliopsida</taxon>
        <taxon>Poales</taxon>
        <taxon>Poaceae</taxon>
        <taxon>BOP clade</taxon>
        <taxon>Pooideae</taxon>
        <taxon>Triticodae</taxon>
        <taxon>Triticeae</taxon>
        <taxon>Triticinae</taxon>
        <taxon>Aegilops</taxon>
    </lineage>
</organism>